<feature type="region of interest" description="Disordered" evidence="1">
    <location>
        <begin position="1"/>
        <end position="35"/>
    </location>
</feature>
<keyword evidence="2" id="KW-0472">Membrane</keyword>
<feature type="transmembrane region" description="Helical" evidence="2">
    <location>
        <begin position="105"/>
        <end position="125"/>
    </location>
</feature>
<organism evidence="3 4">
    <name type="scientific">Cellulomonas fulva</name>
    <dbReference type="NCBI Taxonomy" id="2835530"/>
    <lineage>
        <taxon>Bacteria</taxon>
        <taxon>Bacillati</taxon>
        <taxon>Actinomycetota</taxon>
        <taxon>Actinomycetes</taxon>
        <taxon>Micrococcales</taxon>
        <taxon>Cellulomonadaceae</taxon>
        <taxon>Cellulomonas</taxon>
    </lineage>
</organism>
<keyword evidence="4" id="KW-1185">Reference proteome</keyword>
<protein>
    <submittedName>
        <fullName evidence="3">Histidine kinase</fullName>
    </submittedName>
</protein>
<reference evidence="3 4" key="1">
    <citation type="submission" date="2021-05" db="EMBL/GenBank/DDBJ databases">
        <title>Description of Cellulomonas sp. DKR-3 sp. nov.</title>
        <authorList>
            <person name="Dahal R.H."/>
            <person name="Chaudhary D.K."/>
        </authorList>
    </citation>
    <scope>NUCLEOTIDE SEQUENCE [LARGE SCALE GENOMIC DNA]</scope>
    <source>
        <strain evidence="3 4">DKR-3</strain>
    </source>
</reference>
<dbReference type="GO" id="GO:0016301">
    <property type="term" value="F:kinase activity"/>
    <property type="evidence" value="ECO:0007669"/>
    <property type="project" value="UniProtKB-KW"/>
</dbReference>
<proteinExistence type="predicted"/>
<evidence type="ECO:0000313" key="3">
    <source>
        <dbReference type="EMBL" id="MBT0994066.1"/>
    </source>
</evidence>
<keyword evidence="3" id="KW-0418">Kinase</keyword>
<gene>
    <name evidence="3" type="ORF">KIN34_07170</name>
</gene>
<comment type="caution">
    <text evidence="3">The sequence shown here is derived from an EMBL/GenBank/DDBJ whole genome shotgun (WGS) entry which is preliminary data.</text>
</comment>
<evidence type="ECO:0000313" key="4">
    <source>
        <dbReference type="Proteomes" id="UP000722125"/>
    </source>
</evidence>
<dbReference type="Proteomes" id="UP000722125">
    <property type="component" value="Unassembled WGS sequence"/>
</dbReference>
<dbReference type="RefSeq" id="WP_214348606.1">
    <property type="nucleotide sequence ID" value="NZ_JAHBOH010000001.1"/>
</dbReference>
<dbReference type="EMBL" id="JAHBOH010000001">
    <property type="protein sequence ID" value="MBT0994066.1"/>
    <property type="molecule type" value="Genomic_DNA"/>
</dbReference>
<keyword evidence="2" id="KW-0812">Transmembrane</keyword>
<evidence type="ECO:0000256" key="2">
    <source>
        <dbReference type="SAM" id="Phobius"/>
    </source>
</evidence>
<keyword evidence="2" id="KW-1133">Transmembrane helix</keyword>
<evidence type="ECO:0000256" key="1">
    <source>
        <dbReference type="SAM" id="MobiDB-lite"/>
    </source>
</evidence>
<feature type="transmembrane region" description="Helical" evidence="2">
    <location>
        <begin position="52"/>
        <end position="74"/>
    </location>
</feature>
<sequence length="134" mass="13365">MPSTPDQPAGPEQEPVPTPVPSPEQVSEPAVPSEAELERVAAPARVRRAPKFSVFIGAGAVVGAVVALLLALLLGGSDDDADASSVPTGTGFISFLDGQGAVNTVLGVTGAVVGGFVGGGLAVLADRRSRDPLR</sequence>
<name>A0ABS5TY64_9CELL</name>
<accession>A0ABS5TY64</accession>
<keyword evidence="3" id="KW-0808">Transferase</keyword>